<keyword evidence="4" id="KW-1003">Cell membrane</keyword>
<feature type="transmembrane region" description="Helical" evidence="10">
    <location>
        <begin position="110"/>
        <end position="128"/>
    </location>
</feature>
<feature type="transmembrane region" description="Helical" evidence="10">
    <location>
        <begin position="448"/>
        <end position="467"/>
    </location>
</feature>
<organism evidence="15">
    <name type="scientific">Lentimicrobium saccharophilum</name>
    <dbReference type="NCBI Taxonomy" id="1678841"/>
    <lineage>
        <taxon>Bacteria</taxon>
        <taxon>Pseudomonadati</taxon>
        <taxon>Bacteroidota</taxon>
        <taxon>Bacteroidia</taxon>
        <taxon>Bacteroidales</taxon>
        <taxon>Lentimicrobiaceae</taxon>
        <taxon>Lentimicrobium</taxon>
    </lineage>
</organism>
<keyword evidence="7" id="KW-0406">Ion transport</keyword>
<feature type="transmembrane region" description="Helical" evidence="10">
    <location>
        <begin position="273"/>
        <end position="292"/>
    </location>
</feature>
<evidence type="ECO:0000256" key="3">
    <source>
        <dbReference type="ARBA" id="ARBA00022449"/>
    </source>
</evidence>
<dbReference type="PANTHER" id="PTHR43373:SF1">
    <property type="entry name" value="NA(+)_H(+) ANTIPORTER SUBUNIT A"/>
    <property type="match status" value="1"/>
</dbReference>
<feature type="transmembrane region" description="Helical" evidence="10">
    <location>
        <begin position="410"/>
        <end position="436"/>
    </location>
</feature>
<feature type="transmembrane region" description="Helical" evidence="10">
    <location>
        <begin position="164"/>
        <end position="187"/>
    </location>
</feature>
<dbReference type="InterPro" id="IPR001516">
    <property type="entry name" value="Proton_antipo_N"/>
</dbReference>
<evidence type="ECO:0000256" key="6">
    <source>
        <dbReference type="ARBA" id="ARBA00022989"/>
    </source>
</evidence>
<dbReference type="Pfam" id="PF00361">
    <property type="entry name" value="Proton_antipo_M"/>
    <property type="match status" value="1"/>
</dbReference>
<dbReference type="EMBL" id="DF968182">
    <property type="protein sequence ID" value="GAP42824.1"/>
    <property type="molecule type" value="Genomic_DNA"/>
</dbReference>
<dbReference type="PANTHER" id="PTHR43373">
    <property type="entry name" value="NA(+)/H(+) ANTIPORTER SUBUNIT"/>
    <property type="match status" value="1"/>
</dbReference>
<evidence type="ECO:0000256" key="7">
    <source>
        <dbReference type="ARBA" id="ARBA00023065"/>
    </source>
</evidence>
<dbReference type="Proteomes" id="UP000053091">
    <property type="component" value="Unassembled WGS sequence"/>
</dbReference>
<feature type="transmembrane region" description="Helical" evidence="10">
    <location>
        <begin position="600"/>
        <end position="620"/>
    </location>
</feature>
<dbReference type="AlphaFoldDB" id="A0A0S7C1J3"/>
<gene>
    <name evidence="15" type="ORF">TBC1_11964</name>
</gene>
<feature type="transmembrane region" description="Helical" evidence="10">
    <location>
        <begin position="627"/>
        <end position="647"/>
    </location>
</feature>
<feature type="transmembrane region" description="Helical" evidence="10">
    <location>
        <begin position="653"/>
        <end position="672"/>
    </location>
</feature>
<dbReference type="STRING" id="1678841.TBC1_11964"/>
<dbReference type="PRINTS" id="PR01434">
    <property type="entry name" value="NADHDHGNASE5"/>
</dbReference>
<feature type="transmembrane region" description="Helical" evidence="10">
    <location>
        <begin position="207"/>
        <end position="231"/>
    </location>
</feature>
<keyword evidence="6 10" id="KW-1133">Transmembrane helix</keyword>
<comment type="subcellular location">
    <subcellularLocation>
        <location evidence="1">Cell membrane</location>
        <topology evidence="1">Multi-pass membrane protein</topology>
    </subcellularLocation>
    <subcellularLocation>
        <location evidence="9">Membrane</location>
        <topology evidence="9">Multi-pass membrane protein</topology>
    </subcellularLocation>
</comment>
<keyword evidence="3" id="KW-0050">Antiport</keyword>
<dbReference type="OrthoDB" id="9807568at2"/>
<dbReference type="GO" id="GO:0015297">
    <property type="term" value="F:antiporter activity"/>
    <property type="evidence" value="ECO:0007669"/>
    <property type="project" value="UniProtKB-KW"/>
</dbReference>
<keyword evidence="5 9" id="KW-0812">Transmembrane</keyword>
<feature type="transmembrane region" description="Helical" evidence="10">
    <location>
        <begin position="501"/>
        <end position="519"/>
    </location>
</feature>
<dbReference type="InterPro" id="IPR001750">
    <property type="entry name" value="ND/Mrp_TM"/>
</dbReference>
<dbReference type="PATRIC" id="fig|1678841.3.peg.1088"/>
<feature type="transmembrane region" description="Helical" evidence="10">
    <location>
        <begin position="299"/>
        <end position="317"/>
    </location>
</feature>
<keyword evidence="16" id="KW-1185">Reference proteome</keyword>
<keyword evidence="2" id="KW-0813">Transport</keyword>
<feature type="domain" description="MrpA C-terminal/MbhD" evidence="13">
    <location>
        <begin position="608"/>
        <end position="673"/>
    </location>
</feature>
<feature type="domain" description="NADH-Ubiquinone oxidoreductase (complex I) chain 5 N-terminal" evidence="12">
    <location>
        <begin position="66"/>
        <end position="111"/>
    </location>
</feature>
<feature type="transmembrane region" description="Helical" evidence="10">
    <location>
        <begin position="29"/>
        <end position="51"/>
    </location>
</feature>
<evidence type="ECO:0000256" key="8">
    <source>
        <dbReference type="ARBA" id="ARBA00023136"/>
    </source>
</evidence>
<evidence type="ECO:0000256" key="2">
    <source>
        <dbReference type="ARBA" id="ARBA00022448"/>
    </source>
</evidence>
<feature type="transmembrane region" description="Helical" evidence="10">
    <location>
        <begin position="368"/>
        <end position="390"/>
    </location>
</feature>
<feature type="transmembrane region" description="Helical" evidence="10">
    <location>
        <begin position="6"/>
        <end position="22"/>
    </location>
</feature>
<dbReference type="GO" id="GO:0005886">
    <property type="term" value="C:plasma membrane"/>
    <property type="evidence" value="ECO:0007669"/>
    <property type="project" value="UniProtKB-SubCell"/>
</dbReference>
<feature type="transmembrane region" description="Helical" evidence="10">
    <location>
        <begin position="243"/>
        <end position="261"/>
    </location>
</feature>
<evidence type="ECO:0000313" key="15">
    <source>
        <dbReference type="EMBL" id="GAP42824.1"/>
    </source>
</evidence>
<dbReference type="RefSeq" id="WP_062039238.1">
    <property type="nucleotide sequence ID" value="NZ_DF968182.1"/>
</dbReference>
<feature type="domain" description="NADH:quinone oxidoreductase/Mrp antiporter transmembrane" evidence="11">
    <location>
        <begin position="127"/>
        <end position="402"/>
    </location>
</feature>
<dbReference type="Pfam" id="PF13244">
    <property type="entry name" value="MbhD"/>
    <property type="match status" value="1"/>
</dbReference>
<evidence type="ECO:0000256" key="10">
    <source>
        <dbReference type="SAM" id="Phobius"/>
    </source>
</evidence>
<feature type="transmembrane region" description="Helical" evidence="10">
    <location>
        <begin position="134"/>
        <end position="152"/>
    </location>
</feature>
<evidence type="ECO:0000259" key="14">
    <source>
        <dbReference type="Pfam" id="PF20501"/>
    </source>
</evidence>
<keyword evidence="8 10" id="KW-0472">Membrane</keyword>
<feature type="domain" description="MrpA C-terminal/MbhE" evidence="14">
    <location>
        <begin position="682"/>
        <end position="762"/>
    </location>
</feature>
<feature type="transmembrane region" description="Helical" evidence="10">
    <location>
        <begin position="567"/>
        <end position="588"/>
    </location>
</feature>
<evidence type="ECO:0000313" key="16">
    <source>
        <dbReference type="Proteomes" id="UP000053091"/>
    </source>
</evidence>
<dbReference type="GO" id="GO:0006811">
    <property type="term" value="P:monoatomic ion transport"/>
    <property type="evidence" value="ECO:0007669"/>
    <property type="project" value="UniProtKB-KW"/>
</dbReference>
<dbReference type="Pfam" id="PF00662">
    <property type="entry name" value="Proton_antipo_N"/>
    <property type="match status" value="1"/>
</dbReference>
<sequence>MNGILVYLLILLIAALLSPVIIQRGGRHAAWLLGLISAAGFAMFLTYAPLTSAGEELSLTINWLPELYLNFSLYLDGLSLFFALLITGMGALVLVFAGKYMQPYPLRHRFFFLILLFEFAMLALVISGNLFTMFIFWELTSVSSFLLVGFSHEKPEARNAALQALLITVAGGLAMMAGFIILGQAAGTLEIPLLLKSGDIIRNHPHYLPALLLILAGAFTKSAQFPFHFWLPGAMQAPSPVSAFLHSATMVKAGIYLLMRLSPVMGGTPEWKYILTITGAITMLLGGYFAYSQTDFKKVLAYTTISALGILVLMLGIDTDISIKAAIIFLLVHALYKGALFMIAGLIDKSAGSRDLRKLGGLFRVMPVAAVAAIISLLSMAGLPPMIGFIGKELIYEAKIGLPDIGNFLLLAGVLTNVIMVAISLALIFNLFLGPLKYPGEKPNRPALALRIGPMILAFISLIFGLFPSTVAGLLLRPAITSIRPGIDTLKLALWHGFNEVLLVSFITVAAGVALFLLYRKVNPALTRFNNEVITFRFADAFNKGLDFFLSLTKKKTALVQSGYQRYYLIAIFIMTSALAWYQITYTWNEPAFTIISPPGIYELLIVALIVASTLFATLARSRLAAILSLGTTGYGIALLFIIYGAIDVAITMILAETLVLVLFMAVIYHLPKFTNFSSKMTRLRDAVIALSAGGFMTGLVLKAGQINLNPKISEFYNENALSMAHGKNTVNVILVDFRALDTLGEITVLVIAAIGVTALLKLITKKGSAT</sequence>
<feature type="transmembrane region" description="Helical" evidence="10">
    <location>
        <begin position="323"/>
        <end position="347"/>
    </location>
</feature>
<name>A0A0S7C1J3_9BACT</name>
<evidence type="ECO:0000259" key="12">
    <source>
        <dbReference type="Pfam" id="PF00662"/>
    </source>
</evidence>
<dbReference type="InterPro" id="IPR050616">
    <property type="entry name" value="CPA3_Na-H_Antiporter_A"/>
</dbReference>
<evidence type="ECO:0000259" key="11">
    <source>
        <dbReference type="Pfam" id="PF00361"/>
    </source>
</evidence>
<dbReference type="Pfam" id="PF20501">
    <property type="entry name" value="MbhE"/>
    <property type="match status" value="1"/>
</dbReference>
<feature type="transmembrane region" description="Helical" evidence="10">
    <location>
        <begin position="684"/>
        <end position="702"/>
    </location>
</feature>
<reference evidence="15" key="1">
    <citation type="journal article" date="2015" name="Genome Announc.">
        <title>Draft Genome Sequence of Bacteroidales Strain TBC1, a Novel Isolate from a Methanogenic Wastewater Treatment System.</title>
        <authorList>
            <person name="Tourlousse D.M."/>
            <person name="Matsuura N."/>
            <person name="Sun L."/>
            <person name="Toyonaga M."/>
            <person name="Kuroda K."/>
            <person name="Ohashi A."/>
            <person name="Cruz R."/>
            <person name="Yamaguchi T."/>
            <person name="Sekiguchi Y."/>
        </authorList>
    </citation>
    <scope>NUCLEOTIDE SEQUENCE [LARGE SCALE GENOMIC DNA]</scope>
    <source>
        <strain evidence="15">TBC1</strain>
    </source>
</reference>
<evidence type="ECO:0000259" key="13">
    <source>
        <dbReference type="Pfam" id="PF13244"/>
    </source>
</evidence>
<dbReference type="InterPro" id="IPR025383">
    <property type="entry name" value="MrpA_C/MbhD"/>
</dbReference>
<proteinExistence type="predicted"/>
<dbReference type="InterPro" id="IPR046806">
    <property type="entry name" value="MrpA_C/MbhE"/>
</dbReference>
<protein>
    <submittedName>
        <fullName evidence="15">NADH:ubiquinone oxidoreductase subunit 5</fullName>
    </submittedName>
</protein>
<feature type="transmembrane region" description="Helical" evidence="10">
    <location>
        <begin position="71"/>
        <end position="98"/>
    </location>
</feature>
<evidence type="ECO:0000256" key="5">
    <source>
        <dbReference type="ARBA" id="ARBA00022692"/>
    </source>
</evidence>
<evidence type="ECO:0000256" key="1">
    <source>
        <dbReference type="ARBA" id="ARBA00004651"/>
    </source>
</evidence>
<feature type="transmembrane region" description="Helical" evidence="10">
    <location>
        <begin position="747"/>
        <end position="765"/>
    </location>
</feature>
<accession>A0A0S7C1J3</accession>
<keyword evidence="15" id="KW-0830">Ubiquinone</keyword>
<evidence type="ECO:0000256" key="4">
    <source>
        <dbReference type="ARBA" id="ARBA00022475"/>
    </source>
</evidence>
<evidence type="ECO:0000256" key="9">
    <source>
        <dbReference type="RuleBase" id="RU000320"/>
    </source>
</evidence>